<reference evidence="1" key="1">
    <citation type="submission" date="2020-04" db="EMBL/GenBank/DDBJ databases">
        <authorList>
            <person name="Broberg M."/>
        </authorList>
    </citation>
    <scope>NUCLEOTIDE SEQUENCE</scope>
</reference>
<reference evidence="1" key="2">
    <citation type="submission" date="2021-10" db="EMBL/GenBank/DDBJ databases">
        <authorList>
            <person name="Piombo E."/>
        </authorList>
    </citation>
    <scope>NUCLEOTIDE SEQUENCE</scope>
</reference>
<protein>
    <submittedName>
        <fullName evidence="1">Uncharacterized protein</fullName>
    </submittedName>
</protein>
<dbReference type="Proteomes" id="UP000836387">
    <property type="component" value="Unassembled WGS sequence"/>
</dbReference>
<dbReference type="EMBL" id="CADEHS020000001">
    <property type="protein sequence ID" value="CAG9936319.1"/>
    <property type="molecule type" value="Genomic_DNA"/>
</dbReference>
<organism evidence="1 2">
    <name type="scientific">Clonostachys rosea f. rosea IK726</name>
    <dbReference type="NCBI Taxonomy" id="1349383"/>
    <lineage>
        <taxon>Eukaryota</taxon>
        <taxon>Fungi</taxon>
        <taxon>Dikarya</taxon>
        <taxon>Ascomycota</taxon>
        <taxon>Pezizomycotina</taxon>
        <taxon>Sordariomycetes</taxon>
        <taxon>Hypocreomycetidae</taxon>
        <taxon>Hypocreales</taxon>
        <taxon>Bionectriaceae</taxon>
        <taxon>Clonostachys</taxon>
    </lineage>
</organism>
<keyword evidence="2" id="KW-1185">Reference proteome</keyword>
<proteinExistence type="predicted"/>
<name>A0ACA9T608_BIOOC</name>
<sequence>MEFLPSYHHKDVGHPVLNQWSGPLGSEPHATSFNQELNLDEIEIIYTEFHRLVDQVVAKAFICTAPQLNRIRDQNHKLISKLMTLECAITGDMSLHDASRISSLPAGPSAGNMGEHPPTPGRSPVSRSATIKRRRISKNKTQDQLESTVTPASSSTKNLRNNNTSPESGCHVHDFENLGENSKLAKKLFHVVSEEARAQVAELSGHLTAAASYSGVEKPHQAHRFSSLSQITSMSRFLQLVVDLGAAIECSIFGEQTSRIRKRIALAHFYRAYSLAQDNPDVFLAWYDNQHFQKSGILPPKGGSKSIVQHRFADMIFHRTPQRDANAVLGYAPGQNDDIKRRIAKIQMWRKSGRKWAYIIQRFGYGILLLLPPSLSDEE</sequence>
<gene>
    <name evidence="1" type="ORF">CRV2_00003498</name>
</gene>
<evidence type="ECO:0000313" key="2">
    <source>
        <dbReference type="Proteomes" id="UP000836387"/>
    </source>
</evidence>
<comment type="caution">
    <text evidence="1">The sequence shown here is derived from an EMBL/GenBank/DDBJ whole genome shotgun (WGS) entry which is preliminary data.</text>
</comment>
<accession>A0ACA9T608</accession>
<evidence type="ECO:0000313" key="1">
    <source>
        <dbReference type="EMBL" id="CAG9936319.1"/>
    </source>
</evidence>